<dbReference type="Proteomes" id="UP001530400">
    <property type="component" value="Unassembled WGS sequence"/>
</dbReference>
<evidence type="ECO:0000313" key="9">
    <source>
        <dbReference type="Proteomes" id="UP001530400"/>
    </source>
</evidence>
<sequence>MSRIKALTLYKSILRAHSKYLPMEMRQLGDAYVKSEFRLHKSTTKQEQLQKFFTEWDKYLIHIEQTGRKQQSAKSVLVDAPTSHSASVLEENGHSNTGFGRDVASGEFNEEQESQLQKLKEEAMKAAAGK</sequence>
<organism evidence="8 9">
    <name type="scientific">Cyclotella atomus</name>
    <dbReference type="NCBI Taxonomy" id="382360"/>
    <lineage>
        <taxon>Eukaryota</taxon>
        <taxon>Sar</taxon>
        <taxon>Stramenopiles</taxon>
        <taxon>Ochrophyta</taxon>
        <taxon>Bacillariophyta</taxon>
        <taxon>Coscinodiscophyceae</taxon>
        <taxon>Thalassiosirophycidae</taxon>
        <taxon>Stephanodiscales</taxon>
        <taxon>Stephanodiscaceae</taxon>
        <taxon>Cyclotella</taxon>
    </lineage>
</organism>
<protein>
    <recommendedName>
        <fullName evidence="6">Succinate dehydrogenase assembly factor 3</fullName>
        <shortName evidence="6">SDH assembly factor 3</shortName>
        <shortName evidence="6">SDHAF3</shortName>
    </recommendedName>
</protein>
<keyword evidence="9" id="KW-1185">Reference proteome</keyword>
<reference evidence="8 9" key="1">
    <citation type="submission" date="2024-10" db="EMBL/GenBank/DDBJ databases">
        <title>Updated reference genomes for cyclostephanoid diatoms.</title>
        <authorList>
            <person name="Roberts W.R."/>
            <person name="Alverson A.J."/>
        </authorList>
    </citation>
    <scope>NUCLEOTIDE SEQUENCE [LARGE SCALE GENOMIC DNA]</scope>
    <source>
        <strain evidence="8 9">AJA010-31</strain>
    </source>
</reference>
<keyword evidence="3" id="KW-0809">Transit peptide</keyword>
<evidence type="ECO:0000256" key="3">
    <source>
        <dbReference type="ARBA" id="ARBA00022946"/>
    </source>
</evidence>
<keyword evidence="4 6" id="KW-0496">Mitochondrion</keyword>
<dbReference type="PANTHER" id="PTHR13137">
    <property type="entry name" value="DC11 ACN9 HOMOLOG"/>
    <property type="match status" value="1"/>
</dbReference>
<evidence type="ECO:0000256" key="4">
    <source>
        <dbReference type="ARBA" id="ARBA00023128"/>
    </source>
</evidence>
<name>A0ABD3MVJ6_9STRA</name>
<feature type="region of interest" description="Disordered" evidence="7">
    <location>
        <begin position="71"/>
        <end position="130"/>
    </location>
</feature>
<evidence type="ECO:0000313" key="8">
    <source>
        <dbReference type="EMBL" id="KAL3764505.1"/>
    </source>
</evidence>
<comment type="function">
    <text evidence="6">Plays an essential role in the assembly of succinate dehydrogenase (SDH), an enzyme complex (also referred to as respiratory complex II) that is a component of both the tricarboxylic acid (TCA) cycle and the mitochondrial electron transport chain, and which couples the oxidation of succinate to fumarate with the reduction of ubiquinone (coenzyme Q) to ubiquinol. Promotes maturation of the iron-sulfur protein subunit of the SDH catalytic dimer, protecting it from the deleterious effects of oxidants. May act together with SDHAF1.</text>
</comment>
<accession>A0ABD3MVJ6</accession>
<dbReference type="AlphaFoldDB" id="A0ABD3MVJ6"/>
<comment type="similarity">
    <text evidence="2 6">Belongs to the complex I LYR family. SDHAF3 subfamily.</text>
</comment>
<dbReference type="PANTHER" id="PTHR13137:SF6">
    <property type="entry name" value="SUCCINATE DEHYDROGENASE ASSEMBLY FACTOR 3, MITOCHONDRIAL"/>
    <property type="match status" value="1"/>
</dbReference>
<proteinExistence type="inferred from homology"/>
<evidence type="ECO:0000256" key="1">
    <source>
        <dbReference type="ARBA" id="ARBA00004305"/>
    </source>
</evidence>
<dbReference type="Pfam" id="PF13233">
    <property type="entry name" value="Complex1_LYR_2"/>
    <property type="match status" value="1"/>
</dbReference>
<evidence type="ECO:0000256" key="2">
    <source>
        <dbReference type="ARBA" id="ARBA00006020"/>
    </source>
</evidence>
<dbReference type="GO" id="GO:0034553">
    <property type="term" value="P:mitochondrial respiratory chain complex II assembly"/>
    <property type="evidence" value="ECO:0007669"/>
    <property type="project" value="UniProtKB-UniRule"/>
</dbReference>
<dbReference type="GO" id="GO:0005759">
    <property type="term" value="C:mitochondrial matrix"/>
    <property type="evidence" value="ECO:0007669"/>
    <property type="project" value="UniProtKB-SubCell"/>
</dbReference>
<gene>
    <name evidence="8" type="ORF">ACHAWO_007022</name>
</gene>
<comment type="subcellular location">
    <subcellularLocation>
        <location evidence="1 6">Mitochondrion matrix</location>
    </subcellularLocation>
</comment>
<keyword evidence="5 6" id="KW-0143">Chaperone</keyword>
<comment type="caution">
    <text evidence="8">The sequence shown here is derived from an EMBL/GenBank/DDBJ whole genome shotgun (WGS) entry which is preliminary data.</text>
</comment>
<comment type="subunit">
    <text evidence="6">Interacts with the iron-sulfur protein subunit within the SDH catalytic dimer.</text>
</comment>
<evidence type="ECO:0000256" key="5">
    <source>
        <dbReference type="ARBA" id="ARBA00023186"/>
    </source>
</evidence>
<evidence type="ECO:0000256" key="6">
    <source>
        <dbReference type="RuleBase" id="RU368039"/>
    </source>
</evidence>
<dbReference type="EMBL" id="JALLPJ020001418">
    <property type="protein sequence ID" value="KAL3764505.1"/>
    <property type="molecule type" value="Genomic_DNA"/>
</dbReference>
<dbReference type="CDD" id="cd20270">
    <property type="entry name" value="Complex1_LYR_SDHAF3_LYRM10"/>
    <property type="match status" value="1"/>
</dbReference>
<dbReference type="InterPro" id="IPR008381">
    <property type="entry name" value="SDHAF3/Sdh7"/>
</dbReference>
<evidence type="ECO:0000256" key="7">
    <source>
        <dbReference type="SAM" id="MobiDB-lite"/>
    </source>
</evidence>